<dbReference type="AlphaFoldDB" id="A0A0E9SY38"/>
<proteinExistence type="predicted"/>
<dbReference type="EMBL" id="GBXM01062356">
    <property type="protein sequence ID" value="JAH46221.1"/>
    <property type="molecule type" value="Transcribed_RNA"/>
</dbReference>
<name>A0A0E9SY38_ANGAN</name>
<reference evidence="1" key="2">
    <citation type="journal article" date="2015" name="Fish Shellfish Immunol.">
        <title>Early steps in the European eel (Anguilla anguilla)-Vibrio vulnificus interaction in the gills: Role of the RtxA13 toxin.</title>
        <authorList>
            <person name="Callol A."/>
            <person name="Pajuelo D."/>
            <person name="Ebbesson L."/>
            <person name="Teles M."/>
            <person name="MacKenzie S."/>
            <person name="Amaro C."/>
        </authorList>
    </citation>
    <scope>NUCLEOTIDE SEQUENCE</scope>
</reference>
<reference evidence="1" key="1">
    <citation type="submission" date="2014-11" db="EMBL/GenBank/DDBJ databases">
        <authorList>
            <person name="Amaro Gonzalez C."/>
        </authorList>
    </citation>
    <scope>NUCLEOTIDE SEQUENCE</scope>
</reference>
<evidence type="ECO:0000313" key="1">
    <source>
        <dbReference type="EMBL" id="JAH46221.1"/>
    </source>
</evidence>
<organism evidence="1">
    <name type="scientific">Anguilla anguilla</name>
    <name type="common">European freshwater eel</name>
    <name type="synonym">Muraena anguilla</name>
    <dbReference type="NCBI Taxonomy" id="7936"/>
    <lineage>
        <taxon>Eukaryota</taxon>
        <taxon>Metazoa</taxon>
        <taxon>Chordata</taxon>
        <taxon>Craniata</taxon>
        <taxon>Vertebrata</taxon>
        <taxon>Euteleostomi</taxon>
        <taxon>Actinopterygii</taxon>
        <taxon>Neopterygii</taxon>
        <taxon>Teleostei</taxon>
        <taxon>Anguilliformes</taxon>
        <taxon>Anguillidae</taxon>
        <taxon>Anguilla</taxon>
    </lineage>
</organism>
<protein>
    <submittedName>
        <fullName evidence="1">Uncharacterized protein</fullName>
    </submittedName>
</protein>
<accession>A0A0E9SY38</accession>
<sequence length="49" mass="5746">MLITVLIFVKKRNPYGEKKHWKSTKVSHGRRNVRLGLHKCVIIVTLYSP</sequence>